<keyword evidence="3" id="KW-0804">Transcription</keyword>
<dbReference type="InterPro" id="IPR018060">
    <property type="entry name" value="HTH_AraC"/>
</dbReference>
<proteinExistence type="predicted"/>
<accession>A0ABW7FBR8</accession>
<dbReference type="PROSITE" id="PS01124">
    <property type="entry name" value="HTH_ARAC_FAMILY_2"/>
    <property type="match status" value="1"/>
</dbReference>
<dbReference type="PANTHER" id="PTHR46796:SF7">
    <property type="entry name" value="ARAC FAMILY TRANSCRIPTIONAL REGULATOR"/>
    <property type="match status" value="1"/>
</dbReference>
<dbReference type="InterPro" id="IPR037923">
    <property type="entry name" value="HTH-like"/>
</dbReference>
<organism evidence="5 6">
    <name type="scientific">Pelomonas margarita</name>
    <dbReference type="NCBI Taxonomy" id="3299031"/>
    <lineage>
        <taxon>Bacteria</taxon>
        <taxon>Pseudomonadati</taxon>
        <taxon>Pseudomonadota</taxon>
        <taxon>Betaproteobacteria</taxon>
        <taxon>Burkholderiales</taxon>
        <taxon>Sphaerotilaceae</taxon>
        <taxon>Roseateles</taxon>
    </lineage>
</organism>
<keyword evidence="1" id="KW-0805">Transcription regulation</keyword>
<evidence type="ECO:0000256" key="3">
    <source>
        <dbReference type="ARBA" id="ARBA00023163"/>
    </source>
</evidence>
<gene>
    <name evidence="5" type="ORF">ACG0Z3_00640</name>
</gene>
<dbReference type="Proteomes" id="UP001606301">
    <property type="component" value="Unassembled WGS sequence"/>
</dbReference>
<name>A0ABW7FBR8_9BURK</name>
<keyword evidence="6" id="KW-1185">Reference proteome</keyword>
<dbReference type="PANTHER" id="PTHR46796">
    <property type="entry name" value="HTH-TYPE TRANSCRIPTIONAL ACTIVATOR RHAS-RELATED"/>
    <property type="match status" value="1"/>
</dbReference>
<comment type="caution">
    <text evidence="5">The sequence shown here is derived from an EMBL/GenBank/DDBJ whole genome shotgun (WGS) entry which is preliminary data.</text>
</comment>
<reference evidence="5 6" key="1">
    <citation type="submission" date="2024-08" db="EMBL/GenBank/DDBJ databases">
        <authorList>
            <person name="Lu H."/>
        </authorList>
    </citation>
    <scope>NUCLEOTIDE SEQUENCE [LARGE SCALE GENOMIC DNA]</scope>
    <source>
        <strain evidence="5 6">LKC17W</strain>
    </source>
</reference>
<dbReference type="Gene3D" id="1.10.10.60">
    <property type="entry name" value="Homeodomain-like"/>
    <property type="match status" value="1"/>
</dbReference>
<protein>
    <submittedName>
        <fullName evidence="5">Cupin domain-containing protein</fullName>
    </submittedName>
</protein>
<dbReference type="Pfam" id="PF12852">
    <property type="entry name" value="Cupin_6"/>
    <property type="match status" value="1"/>
</dbReference>
<dbReference type="InterPro" id="IPR032783">
    <property type="entry name" value="AraC_lig"/>
</dbReference>
<dbReference type="EMBL" id="JBIGHW010000001">
    <property type="protein sequence ID" value="MFG6439179.1"/>
    <property type="molecule type" value="Genomic_DNA"/>
</dbReference>
<feature type="domain" description="HTH araC/xylS-type" evidence="4">
    <location>
        <begin position="186"/>
        <end position="283"/>
    </location>
</feature>
<dbReference type="SUPFAM" id="SSF51215">
    <property type="entry name" value="Regulatory protein AraC"/>
    <property type="match status" value="1"/>
</dbReference>
<dbReference type="RefSeq" id="WP_394394469.1">
    <property type="nucleotide sequence ID" value="NZ_JBIGHW010000001.1"/>
</dbReference>
<evidence type="ECO:0000256" key="2">
    <source>
        <dbReference type="ARBA" id="ARBA00023125"/>
    </source>
</evidence>
<evidence type="ECO:0000259" key="4">
    <source>
        <dbReference type="PROSITE" id="PS01124"/>
    </source>
</evidence>
<evidence type="ECO:0000313" key="6">
    <source>
        <dbReference type="Proteomes" id="UP001606301"/>
    </source>
</evidence>
<evidence type="ECO:0000256" key="1">
    <source>
        <dbReference type="ARBA" id="ARBA00023015"/>
    </source>
</evidence>
<dbReference type="SUPFAM" id="SSF46689">
    <property type="entry name" value="Homeodomain-like"/>
    <property type="match status" value="1"/>
</dbReference>
<dbReference type="InterPro" id="IPR009057">
    <property type="entry name" value="Homeodomain-like_sf"/>
</dbReference>
<sequence length="286" mass="31264">MPDVMPLDRLSPLLERFRVRASLFHTGPLCGVTHFDAQPGRGFLHVMRNGEMAVRHAAGSGLVEQLVVSEPSLVFYPRPLAHDFHNAPTEGADFVCATLDFDQGDAHPLVRALPPLVVLPLARVDGLNETLTLLFGEAERVRCGQRLLADRLFEVLLLQLLRWMLDQRDNPLPVGLLNGLADARLARALTAVHARPGEAWTLERLAAEAGMSRSRFAEAFRDAVGTTPADYVADSRLAIARAELRAGKSLKTLAAELGYANASALSRLFTQRHGGLSARTWRQQGG</sequence>
<dbReference type="Pfam" id="PF12833">
    <property type="entry name" value="HTH_18"/>
    <property type="match status" value="1"/>
</dbReference>
<dbReference type="InterPro" id="IPR050204">
    <property type="entry name" value="AraC_XylS_family_regulators"/>
</dbReference>
<keyword evidence="2" id="KW-0238">DNA-binding</keyword>
<evidence type="ECO:0000313" key="5">
    <source>
        <dbReference type="EMBL" id="MFG6439179.1"/>
    </source>
</evidence>
<dbReference type="SMART" id="SM00342">
    <property type="entry name" value="HTH_ARAC"/>
    <property type="match status" value="1"/>
</dbReference>